<comment type="caution">
    <text evidence="1">The sequence shown here is derived from an EMBL/GenBank/DDBJ whole genome shotgun (WGS) entry which is preliminary data.</text>
</comment>
<organism evidence="1 2">
    <name type="scientific">Stenotrophomonas tumulicola</name>
    <dbReference type="NCBI Taxonomy" id="1685415"/>
    <lineage>
        <taxon>Bacteria</taxon>
        <taxon>Pseudomonadati</taxon>
        <taxon>Pseudomonadota</taxon>
        <taxon>Gammaproteobacteria</taxon>
        <taxon>Lysobacterales</taxon>
        <taxon>Lysobacteraceae</taxon>
        <taxon>Stenotrophomonas</taxon>
    </lineage>
</organism>
<sequence>MWQVRERNAGGAGTLRYGATADRLDARKVGALARRAVADMGAGIAYGSKAVLQPRDEELMELTDRTMGELCPAAERLNWKLNALVSANARYCAVKIVGSNACNRAFGQPRSQSLIVLYDKLTMRPLALFDGTEVSARRTGAYASMVVEAALGDSSELTVALYGAGPIADCVIDDLHAHHPFRIGRIDVRSRRHESAVQFAAAAARRTGLDVRAVAAASEGRADLVITATNAGTPVVAPQMLDERVVVLHLGGDELPARFIERVLDQGSVVCDDVATVCHRNSQSLPLYFSRQGRRLGDMASQYGIRNLHELAGRPAVSLRRPALFTCVGLPVLDLYLAQWLHEQPSTGAGPAVTRLALPWRD</sequence>
<dbReference type="Pfam" id="PF02423">
    <property type="entry name" value="OCD_Mu_crystall"/>
    <property type="match status" value="1"/>
</dbReference>
<dbReference type="InterPro" id="IPR003462">
    <property type="entry name" value="ODC_Mu_crystall"/>
</dbReference>
<proteinExistence type="predicted"/>
<dbReference type="InterPro" id="IPR036291">
    <property type="entry name" value="NAD(P)-bd_dom_sf"/>
</dbReference>
<dbReference type="AlphaFoldDB" id="A0A7W3FLM0"/>
<keyword evidence="2" id="KW-1185">Reference proteome</keyword>
<dbReference type="PANTHER" id="PTHR13812:SF19">
    <property type="entry name" value="KETIMINE REDUCTASE MU-CRYSTALLIN"/>
    <property type="match status" value="1"/>
</dbReference>
<dbReference type="Gene3D" id="3.40.50.720">
    <property type="entry name" value="NAD(P)-binding Rossmann-like Domain"/>
    <property type="match status" value="1"/>
</dbReference>
<evidence type="ECO:0000313" key="1">
    <source>
        <dbReference type="EMBL" id="MBA8681827.1"/>
    </source>
</evidence>
<dbReference type="SUPFAM" id="SSF51735">
    <property type="entry name" value="NAD(P)-binding Rossmann-fold domains"/>
    <property type="match status" value="1"/>
</dbReference>
<dbReference type="PANTHER" id="PTHR13812">
    <property type="entry name" value="KETIMINE REDUCTASE MU-CRYSTALLIN"/>
    <property type="match status" value="1"/>
</dbReference>
<name>A0A7W3FLM0_9GAMM</name>
<evidence type="ECO:0000313" key="2">
    <source>
        <dbReference type="Proteomes" id="UP000547058"/>
    </source>
</evidence>
<protein>
    <submittedName>
        <fullName evidence="1">Ornithine cyclodeaminase</fullName>
    </submittedName>
</protein>
<accession>A0A7W3FLM0</accession>
<gene>
    <name evidence="1" type="ORF">H4O11_08360</name>
</gene>
<dbReference type="Gene3D" id="3.30.1780.10">
    <property type="entry name" value="ornithine cyclodeaminase, domain 1"/>
    <property type="match status" value="1"/>
</dbReference>
<dbReference type="Proteomes" id="UP000547058">
    <property type="component" value="Unassembled WGS sequence"/>
</dbReference>
<dbReference type="EMBL" id="JACGXS010000003">
    <property type="protein sequence ID" value="MBA8681827.1"/>
    <property type="molecule type" value="Genomic_DNA"/>
</dbReference>
<dbReference type="RefSeq" id="WP_182338963.1">
    <property type="nucleotide sequence ID" value="NZ_JACGXS010000003.1"/>
</dbReference>
<reference evidence="1 2" key="1">
    <citation type="submission" date="2020-08" db="EMBL/GenBank/DDBJ databases">
        <title>Stenotrophomonas tumulicola JCM 30961.</title>
        <authorList>
            <person name="Deng Y."/>
        </authorList>
    </citation>
    <scope>NUCLEOTIDE SEQUENCE [LARGE SCALE GENOMIC DNA]</scope>
    <source>
        <strain evidence="1 2">JCM 30961</strain>
    </source>
</reference>
<dbReference type="GO" id="GO:0005737">
    <property type="term" value="C:cytoplasm"/>
    <property type="evidence" value="ECO:0007669"/>
    <property type="project" value="TreeGrafter"/>
</dbReference>
<dbReference type="InterPro" id="IPR023401">
    <property type="entry name" value="ODC_N"/>
</dbReference>